<organism evidence="3">
    <name type="scientific">Albugo laibachii Nc14</name>
    <dbReference type="NCBI Taxonomy" id="890382"/>
    <lineage>
        <taxon>Eukaryota</taxon>
        <taxon>Sar</taxon>
        <taxon>Stramenopiles</taxon>
        <taxon>Oomycota</taxon>
        <taxon>Peronosporomycetes</taxon>
        <taxon>Albuginales</taxon>
        <taxon>Albuginaceae</taxon>
        <taxon>Albugo</taxon>
    </lineage>
</organism>
<proteinExistence type="predicted"/>
<dbReference type="HOGENOM" id="CLU_031434_2_3_1"/>
<dbReference type="AlphaFoldDB" id="F0X1U0"/>
<dbReference type="Pfam" id="PF03221">
    <property type="entry name" value="HTH_Tnp_Tc5"/>
    <property type="match status" value="1"/>
</dbReference>
<keyword evidence="1" id="KW-0238">DNA-binding</keyword>
<reference evidence="3" key="2">
    <citation type="submission" date="2011-02" db="EMBL/GenBank/DDBJ databases">
        <authorList>
            <person name="MacLean D."/>
        </authorList>
    </citation>
    <scope>NUCLEOTIDE SEQUENCE</scope>
</reference>
<dbReference type="PROSITE" id="PS51253">
    <property type="entry name" value="HTH_CENPB"/>
    <property type="match status" value="1"/>
</dbReference>
<gene>
    <name evidence="3" type="primary">AlNc14C685G12402</name>
    <name evidence="3" type="ORF">ALNC14_139380</name>
</gene>
<sequence length="137" mass="15507">MQQTLAEFYGYLTPAKSDTKRKLIYTWAKQHTHIEDMCNVTTGASQKLTREKGTATVISRGGVEAIKLWVNTFRREGIHISALMLQLKAQSVAEDEGVLSDVFTGAWSWRSLLLKRHGLSFRTRTRQGQQRKILGLG</sequence>
<dbReference type="InterPro" id="IPR006600">
    <property type="entry name" value="HTH_CenpB_DNA-bd_dom"/>
</dbReference>
<reference evidence="3" key="1">
    <citation type="journal article" date="2011" name="PLoS Biol.">
        <title>Gene gain and loss during evolution of obligate parasitism in the white rust pathogen of Arabidopsis thaliana.</title>
        <authorList>
            <person name="Kemen E."/>
            <person name="Gardiner A."/>
            <person name="Schultz-Larsen T."/>
            <person name="Kemen A.C."/>
            <person name="Balmuth A.L."/>
            <person name="Robert-Seilaniantz A."/>
            <person name="Bailey K."/>
            <person name="Holub E."/>
            <person name="Studholme D.J."/>
            <person name="Maclean D."/>
            <person name="Jones J.D."/>
        </authorList>
    </citation>
    <scope>NUCLEOTIDE SEQUENCE</scope>
</reference>
<protein>
    <submittedName>
        <fullName evidence="3">Uncharacterized protein AlNc14C685G12402</fullName>
    </submittedName>
</protein>
<dbReference type="EMBL" id="FR824669">
    <property type="protein sequence ID" value="CCA27794.1"/>
    <property type="molecule type" value="Genomic_DNA"/>
</dbReference>
<evidence type="ECO:0000259" key="2">
    <source>
        <dbReference type="PROSITE" id="PS51253"/>
    </source>
</evidence>
<name>F0X1U0_9STRA</name>
<accession>F0X1U0</accession>
<feature type="domain" description="HTH CENPB-type" evidence="2">
    <location>
        <begin position="50"/>
        <end position="123"/>
    </location>
</feature>
<evidence type="ECO:0000313" key="3">
    <source>
        <dbReference type="EMBL" id="CCA27794.1"/>
    </source>
</evidence>
<dbReference type="GO" id="GO:0003677">
    <property type="term" value="F:DNA binding"/>
    <property type="evidence" value="ECO:0007669"/>
    <property type="project" value="UniProtKB-KW"/>
</dbReference>
<evidence type="ECO:0000256" key="1">
    <source>
        <dbReference type="ARBA" id="ARBA00023125"/>
    </source>
</evidence>